<sequence length="983" mass="108391">MAVASMATDLETVASVEGGVLWRHICEYLPEDEVFHTTPLVSRLLLQSLQGFPIRLDAVLEHAVSVHALRRDPPHWVLWKLSGIRLDAGGSPLASADLQALDLRDLAVLTIQNLDPAQVGDLGRILDTIANLRILQLHFHGDLPADEISCSRLVSVIQERLARFESFETNLLDLPGPSRGMIRVAWSVATYEQRRNPKSMLAAIEPLLHAPRPRNPFTANQEASLGLIPNLNFVDVHDQHIAYHKHEREILNALLEMCLVHASSPAHLVQAVRGGADALLFGIQLALNFANDELQEARAHDVQHDHLLASRNLSEQEEFANAMERQIALIKGRFNNSGLSLDGSLSNSMSMTMSADLKRPHQSLSQQSRPRPRHSFRPNSYEGATGAVRSPRAHDSVESQIEASPRSTTARVARSAAALTTRSVTNADAQVAAAAPRTPMSARWPRAPAEPSPGGSYEAIAELSGADENDSLGANRAALRVQVPADARRGRAHLISPTSVSSMPAIASSPMDSFRIPMYGPASSRSSSLNRSVAALPAHLRVREYTGTLVHHLWHALMQRLRPSEIDAMVRDTRTICHYTRGMHTTGAISLVVSILAHRAARDRDFRNDTFHACELLTDLAQIDPKFDTYPTTASIADRLLDVICPESAIHDPNRPLGESPIDVEEATTVCRALCHIPHLVLSSRAALMLSFLASRAERILLGDPETPELRDCDPNEETMVQHWAQNLIHIVQTLTLLMIECDFSEARSKILVPRTLALVFEIGLPYLVGPPDLVREISLRILDGVIYLCDIGMADLASCEYLVSFIFDVLPTLPDEYIFETLEVATSLVAQDASLLKKWMTAVDDIVREPNPESVLYPELVTKIFEIMGTLVQDVNSGFVTACQCLVFLFTTAEDTGIDVESLDIVLYHFQALLEDFFDDLSVDSRERLCAALSRALLSVVRLLDVRVGSGSQALSRRIHSTLAWCMRDTDDLMPGYTEQAV</sequence>
<dbReference type="Proteomes" id="UP000241890">
    <property type="component" value="Unassembled WGS sequence"/>
</dbReference>
<name>A0A2R5GNX8_9STRA</name>
<evidence type="ECO:0000256" key="1">
    <source>
        <dbReference type="SAM" id="MobiDB-lite"/>
    </source>
</evidence>
<dbReference type="InParanoid" id="A0A2R5GNX8"/>
<feature type="compositionally biased region" description="Low complexity" evidence="1">
    <location>
        <begin position="403"/>
        <end position="435"/>
    </location>
</feature>
<organism evidence="2 3">
    <name type="scientific">Hondaea fermentalgiana</name>
    <dbReference type="NCBI Taxonomy" id="2315210"/>
    <lineage>
        <taxon>Eukaryota</taxon>
        <taxon>Sar</taxon>
        <taxon>Stramenopiles</taxon>
        <taxon>Bigyra</taxon>
        <taxon>Labyrinthulomycetes</taxon>
        <taxon>Thraustochytrida</taxon>
        <taxon>Thraustochytriidae</taxon>
        <taxon>Hondaea</taxon>
    </lineage>
</organism>
<evidence type="ECO:0000313" key="3">
    <source>
        <dbReference type="Proteomes" id="UP000241890"/>
    </source>
</evidence>
<comment type="caution">
    <text evidence="2">The sequence shown here is derived from an EMBL/GenBank/DDBJ whole genome shotgun (WGS) entry which is preliminary data.</text>
</comment>
<protein>
    <submittedName>
        <fullName evidence="2">Uncharacterized protein</fullName>
    </submittedName>
</protein>
<gene>
    <name evidence="2" type="ORF">FCC1311_065622</name>
</gene>
<feature type="region of interest" description="Disordered" evidence="1">
    <location>
        <begin position="356"/>
        <end position="458"/>
    </location>
</feature>
<evidence type="ECO:0000313" key="2">
    <source>
        <dbReference type="EMBL" id="GBG30343.1"/>
    </source>
</evidence>
<reference evidence="2 3" key="1">
    <citation type="submission" date="2017-12" db="EMBL/GenBank/DDBJ databases">
        <title>Sequencing, de novo assembly and annotation of complete genome of a new Thraustochytrid species, strain FCC1311.</title>
        <authorList>
            <person name="Sedici K."/>
            <person name="Godart F."/>
            <person name="Aiese Cigliano R."/>
            <person name="Sanseverino W."/>
            <person name="Barakat M."/>
            <person name="Ortet P."/>
            <person name="Marechal E."/>
            <person name="Cagnac O."/>
            <person name="Amato A."/>
        </authorList>
    </citation>
    <scope>NUCLEOTIDE SEQUENCE [LARGE SCALE GENOMIC DNA]</scope>
</reference>
<proteinExistence type="predicted"/>
<dbReference type="EMBL" id="BEYU01000074">
    <property type="protein sequence ID" value="GBG30343.1"/>
    <property type="molecule type" value="Genomic_DNA"/>
</dbReference>
<dbReference type="AlphaFoldDB" id="A0A2R5GNX8"/>
<keyword evidence="3" id="KW-1185">Reference proteome</keyword>
<accession>A0A2R5GNX8</accession>